<evidence type="ECO:0000256" key="7">
    <source>
        <dbReference type="PROSITE-ProRule" id="PRU01091"/>
    </source>
</evidence>
<dbReference type="PROSITE" id="PS50110">
    <property type="entry name" value="RESPONSE_REGULATORY"/>
    <property type="match status" value="1"/>
</dbReference>
<dbReference type="EMBL" id="CP112932">
    <property type="protein sequence ID" value="WPY00183.1"/>
    <property type="molecule type" value="Genomic_DNA"/>
</dbReference>
<gene>
    <name evidence="10" type="ORF">Trichorick_00054</name>
</gene>
<feature type="domain" description="OmpR/PhoB-type" evidence="9">
    <location>
        <begin position="131"/>
        <end position="226"/>
    </location>
</feature>
<evidence type="ECO:0000256" key="4">
    <source>
        <dbReference type="ARBA" id="ARBA00023125"/>
    </source>
</evidence>
<dbReference type="InterPro" id="IPR001867">
    <property type="entry name" value="OmpR/PhoB-type_DNA-bd"/>
</dbReference>
<evidence type="ECO:0000256" key="6">
    <source>
        <dbReference type="PROSITE-ProRule" id="PRU00169"/>
    </source>
</evidence>
<name>A0ABZ0UQ63_9RICK</name>
<keyword evidence="3" id="KW-0805">Transcription regulation</keyword>
<feature type="DNA-binding region" description="OmpR/PhoB-type" evidence="7">
    <location>
        <begin position="131"/>
        <end position="226"/>
    </location>
</feature>
<evidence type="ECO:0000313" key="10">
    <source>
        <dbReference type="EMBL" id="WPY00183.1"/>
    </source>
</evidence>
<evidence type="ECO:0000256" key="2">
    <source>
        <dbReference type="ARBA" id="ARBA00023012"/>
    </source>
</evidence>
<dbReference type="Pfam" id="PF00486">
    <property type="entry name" value="Trans_reg_C"/>
    <property type="match status" value="1"/>
</dbReference>
<evidence type="ECO:0000256" key="1">
    <source>
        <dbReference type="ARBA" id="ARBA00022553"/>
    </source>
</evidence>
<dbReference type="RefSeq" id="WP_323738279.1">
    <property type="nucleotide sequence ID" value="NZ_CP112932.1"/>
</dbReference>
<feature type="modified residue" description="4-aspartylphosphate" evidence="6">
    <location>
        <position position="56"/>
    </location>
</feature>
<dbReference type="SUPFAM" id="SSF52172">
    <property type="entry name" value="CheY-like"/>
    <property type="match status" value="1"/>
</dbReference>
<evidence type="ECO:0000256" key="5">
    <source>
        <dbReference type="ARBA" id="ARBA00023163"/>
    </source>
</evidence>
<dbReference type="InterPro" id="IPR036388">
    <property type="entry name" value="WH-like_DNA-bd_sf"/>
</dbReference>
<keyword evidence="5" id="KW-0804">Transcription</keyword>
<dbReference type="Gene3D" id="6.10.250.690">
    <property type="match status" value="1"/>
</dbReference>
<evidence type="ECO:0000259" key="8">
    <source>
        <dbReference type="PROSITE" id="PS50110"/>
    </source>
</evidence>
<dbReference type="InterPro" id="IPR001789">
    <property type="entry name" value="Sig_transdc_resp-reg_receiver"/>
</dbReference>
<dbReference type="Pfam" id="PF00072">
    <property type="entry name" value="Response_reg"/>
    <property type="match status" value="1"/>
</dbReference>
<dbReference type="PANTHER" id="PTHR48111:SF1">
    <property type="entry name" value="TWO-COMPONENT RESPONSE REGULATOR ORR33"/>
    <property type="match status" value="1"/>
</dbReference>
<feature type="domain" description="Response regulatory" evidence="8">
    <location>
        <begin position="7"/>
        <end position="121"/>
    </location>
</feature>
<keyword evidence="1 6" id="KW-0597">Phosphoprotein</keyword>
<dbReference type="InterPro" id="IPR016032">
    <property type="entry name" value="Sig_transdc_resp-reg_C-effctor"/>
</dbReference>
<dbReference type="SMART" id="SM00862">
    <property type="entry name" value="Trans_reg_C"/>
    <property type="match status" value="1"/>
</dbReference>
<accession>A0ABZ0UQ63</accession>
<sequence length="226" mass="26301">MPAVKPHILIVDDDIRILKLLKKFFEQNNFLVSKAVSAKEAEIFLRYFIFDLLILDIMLPGITGLDFTRNTRSNDNKMPIIMLTALAEPEDRIKGLEAGASDYLTKPFEPRELLLRVKNLIDAYHQYQQQDQSKRFGDNCYNLRLKELTKKNRLVKLSYTEQKLLNIFITNTGVIFSREDLSTQMGGLELRSIDVQITRIRNKIEDDPRQPQYLKTIRGIGYVFNT</sequence>
<keyword evidence="4 7" id="KW-0238">DNA-binding</keyword>
<organism evidence="10 11">
    <name type="scientific">Candidatus Trichorickettsia mobilis</name>
    <dbReference type="NCBI Taxonomy" id="1346319"/>
    <lineage>
        <taxon>Bacteria</taxon>
        <taxon>Pseudomonadati</taxon>
        <taxon>Pseudomonadota</taxon>
        <taxon>Alphaproteobacteria</taxon>
        <taxon>Rickettsiales</taxon>
        <taxon>Rickettsiaceae</taxon>
        <taxon>Rickettsieae</taxon>
        <taxon>Candidatus Trichorickettsia</taxon>
    </lineage>
</organism>
<dbReference type="Proteomes" id="UP001326613">
    <property type="component" value="Chromosome"/>
</dbReference>
<dbReference type="SUPFAM" id="SSF46894">
    <property type="entry name" value="C-terminal effector domain of the bipartite response regulators"/>
    <property type="match status" value="1"/>
</dbReference>
<dbReference type="InterPro" id="IPR011006">
    <property type="entry name" value="CheY-like_superfamily"/>
</dbReference>
<dbReference type="PANTHER" id="PTHR48111">
    <property type="entry name" value="REGULATOR OF RPOS"/>
    <property type="match status" value="1"/>
</dbReference>
<dbReference type="CDD" id="cd00383">
    <property type="entry name" value="trans_reg_C"/>
    <property type="match status" value="1"/>
</dbReference>
<protein>
    <submittedName>
        <fullName evidence="10">OmpR superfamily DNA-binding transcriptional regulator</fullName>
    </submittedName>
</protein>
<proteinExistence type="predicted"/>
<dbReference type="Gene3D" id="3.40.50.2300">
    <property type="match status" value="1"/>
</dbReference>
<evidence type="ECO:0000313" key="11">
    <source>
        <dbReference type="Proteomes" id="UP001326613"/>
    </source>
</evidence>
<dbReference type="CDD" id="cd17574">
    <property type="entry name" value="REC_OmpR"/>
    <property type="match status" value="1"/>
</dbReference>
<dbReference type="InterPro" id="IPR039420">
    <property type="entry name" value="WalR-like"/>
</dbReference>
<dbReference type="SMART" id="SM00448">
    <property type="entry name" value="REC"/>
    <property type="match status" value="1"/>
</dbReference>
<evidence type="ECO:0000256" key="3">
    <source>
        <dbReference type="ARBA" id="ARBA00023015"/>
    </source>
</evidence>
<dbReference type="GO" id="GO:0003677">
    <property type="term" value="F:DNA binding"/>
    <property type="evidence" value="ECO:0007669"/>
    <property type="project" value="UniProtKB-KW"/>
</dbReference>
<evidence type="ECO:0000259" key="9">
    <source>
        <dbReference type="PROSITE" id="PS51755"/>
    </source>
</evidence>
<dbReference type="PROSITE" id="PS51755">
    <property type="entry name" value="OMPR_PHOB"/>
    <property type="match status" value="1"/>
</dbReference>
<reference evidence="10 11" key="1">
    <citation type="submission" date="2022-10" db="EMBL/GenBank/DDBJ databases">
        <title>Host association and intracellularity evolved multiple times independently in the Rickettsiales.</title>
        <authorList>
            <person name="Castelli M."/>
            <person name="Nardi T."/>
            <person name="Gammuto L."/>
            <person name="Bellinzona G."/>
            <person name="Sabaneyeva E."/>
            <person name="Potekhin A."/>
            <person name="Serra V."/>
            <person name="Petroni G."/>
            <person name="Sassera D."/>
        </authorList>
    </citation>
    <scope>NUCLEOTIDE SEQUENCE [LARGE SCALE GENOMIC DNA]</scope>
    <source>
        <strain evidence="10 11">Kr 154-4</strain>
    </source>
</reference>
<keyword evidence="11" id="KW-1185">Reference proteome</keyword>
<keyword evidence="2" id="KW-0902">Two-component regulatory system</keyword>
<dbReference type="Gene3D" id="1.10.10.10">
    <property type="entry name" value="Winged helix-like DNA-binding domain superfamily/Winged helix DNA-binding domain"/>
    <property type="match status" value="1"/>
</dbReference>